<evidence type="ECO:0000313" key="2">
    <source>
        <dbReference type="Proteomes" id="UP000789702"/>
    </source>
</evidence>
<reference evidence="1" key="1">
    <citation type="submission" date="2021-06" db="EMBL/GenBank/DDBJ databases">
        <authorList>
            <person name="Kallberg Y."/>
            <person name="Tangrot J."/>
            <person name="Rosling A."/>
        </authorList>
    </citation>
    <scope>NUCLEOTIDE SEQUENCE</scope>
    <source>
        <strain evidence="1">IL203A</strain>
    </source>
</reference>
<protein>
    <submittedName>
        <fullName evidence="1">15627_t:CDS:1</fullName>
    </submittedName>
</protein>
<dbReference type="EMBL" id="CAJVPU010006545">
    <property type="protein sequence ID" value="CAG8562258.1"/>
    <property type="molecule type" value="Genomic_DNA"/>
</dbReference>
<evidence type="ECO:0000313" key="1">
    <source>
        <dbReference type="EMBL" id="CAG8562258.1"/>
    </source>
</evidence>
<gene>
    <name evidence="1" type="ORF">DHETER_LOCUS5701</name>
</gene>
<name>A0ACA9M229_9GLOM</name>
<keyword evidence="2" id="KW-1185">Reference proteome</keyword>
<proteinExistence type="predicted"/>
<accession>A0ACA9M229</accession>
<sequence>MTLAPKNSGVWYACTTSTITYIVLNPNNVDYYMTLVYNFGGTEVARRNVDESTSLPPKGIYARDFHRRSDFKNNPSIDLTNMFPSA</sequence>
<comment type="caution">
    <text evidence="1">The sequence shown here is derived from an EMBL/GenBank/DDBJ whole genome shotgun (WGS) entry which is preliminary data.</text>
</comment>
<organism evidence="1 2">
    <name type="scientific">Dentiscutata heterogama</name>
    <dbReference type="NCBI Taxonomy" id="1316150"/>
    <lineage>
        <taxon>Eukaryota</taxon>
        <taxon>Fungi</taxon>
        <taxon>Fungi incertae sedis</taxon>
        <taxon>Mucoromycota</taxon>
        <taxon>Glomeromycotina</taxon>
        <taxon>Glomeromycetes</taxon>
        <taxon>Diversisporales</taxon>
        <taxon>Gigasporaceae</taxon>
        <taxon>Dentiscutata</taxon>
    </lineage>
</organism>
<dbReference type="Proteomes" id="UP000789702">
    <property type="component" value="Unassembled WGS sequence"/>
</dbReference>